<name>A0A2L2TRM7_9HYPO</name>
<dbReference type="Proteomes" id="UP000245910">
    <property type="component" value="Chromosome II"/>
</dbReference>
<dbReference type="GeneID" id="37258450"/>
<keyword evidence="3" id="KW-1185">Reference proteome</keyword>
<protein>
    <submittedName>
        <fullName evidence="2">Uncharacterized protein</fullName>
    </submittedName>
</protein>
<feature type="compositionally biased region" description="Low complexity" evidence="1">
    <location>
        <begin position="93"/>
        <end position="103"/>
    </location>
</feature>
<proteinExistence type="predicted"/>
<accession>A0A2L2TRM7</accession>
<evidence type="ECO:0000313" key="2">
    <source>
        <dbReference type="EMBL" id="CEI62375.1"/>
    </source>
</evidence>
<sequence>MSNQGDWTGRMHGQHRVCWLLIVLGNGSGRPRGAKKGTAAVPALILQDNTFLPEGRMVFKGDRPTNKMLRQERIAHHFRGVAQQEQQAAQRQALQGQGLAMQQSNGLPCQSPSMFPNQTQGFQQPGPVSGGMGNSQGYAMPMPANAMGNSMAHHLRVQNQQTLAPVDQGVPLTVHGPTPVLAPTAGTGHAPAVPPLPRAFPAEGTNFTNNDWLGGLDLNESLRLAWVSWASAEQLRMLSHPSFWVEP</sequence>
<dbReference type="RefSeq" id="XP_025586095.1">
    <property type="nucleotide sequence ID" value="XM_025735383.1"/>
</dbReference>
<dbReference type="EMBL" id="LN649230">
    <property type="protein sequence ID" value="CEI62375.1"/>
    <property type="molecule type" value="Genomic_DNA"/>
</dbReference>
<evidence type="ECO:0000256" key="1">
    <source>
        <dbReference type="SAM" id="MobiDB-lite"/>
    </source>
</evidence>
<dbReference type="AlphaFoldDB" id="A0A2L2TRM7"/>
<dbReference type="KEGG" id="fvn:FVRRES_06811"/>
<reference evidence="3" key="1">
    <citation type="submission" date="2014-10" db="EMBL/GenBank/DDBJ databases">
        <authorList>
            <person name="King R."/>
        </authorList>
    </citation>
    <scope>NUCLEOTIDE SEQUENCE [LARGE SCALE GENOMIC DNA]</scope>
    <source>
        <strain evidence="3">A3/5</strain>
    </source>
</reference>
<evidence type="ECO:0000313" key="3">
    <source>
        <dbReference type="Proteomes" id="UP000245910"/>
    </source>
</evidence>
<organism evidence="2 3">
    <name type="scientific">Fusarium venenatum</name>
    <dbReference type="NCBI Taxonomy" id="56646"/>
    <lineage>
        <taxon>Eukaryota</taxon>
        <taxon>Fungi</taxon>
        <taxon>Dikarya</taxon>
        <taxon>Ascomycota</taxon>
        <taxon>Pezizomycotina</taxon>
        <taxon>Sordariomycetes</taxon>
        <taxon>Hypocreomycetidae</taxon>
        <taxon>Hypocreales</taxon>
        <taxon>Nectriaceae</taxon>
        <taxon>Fusarium</taxon>
    </lineage>
</organism>
<feature type="region of interest" description="Disordered" evidence="1">
    <location>
        <begin position="93"/>
        <end position="112"/>
    </location>
</feature>